<dbReference type="EMBL" id="CP022163">
    <property type="protein sequence ID" value="ATB33779.1"/>
    <property type="molecule type" value="Genomic_DNA"/>
</dbReference>
<accession>A0A250IPU3</accession>
<feature type="compositionally biased region" description="Basic and acidic residues" evidence="1">
    <location>
        <begin position="72"/>
        <end position="95"/>
    </location>
</feature>
<sequence length="95" mass="10133">MRARRSWKAGVALGLLGLAGLLAGCNERQNREVRQDARQAGRQVGEAARDVGDATREAVEGFKEGVGGSGQKEIEQPAKPGEKKTLRHDGQGPLE</sequence>
<reference evidence="2 3" key="1">
    <citation type="submission" date="2017-06" db="EMBL/GenBank/DDBJ databases">
        <authorList>
            <person name="Kim H.J."/>
            <person name="Triplett B.A."/>
        </authorList>
    </citation>
    <scope>NUCLEOTIDE SEQUENCE [LARGE SCALE GENOMIC DNA]</scope>
    <source>
        <strain evidence="2 3">DSM 14713</strain>
    </source>
</reference>
<evidence type="ECO:0000256" key="1">
    <source>
        <dbReference type="SAM" id="MobiDB-lite"/>
    </source>
</evidence>
<dbReference type="PROSITE" id="PS51257">
    <property type="entry name" value="PROKAR_LIPOPROTEIN"/>
    <property type="match status" value="1"/>
</dbReference>
<feature type="region of interest" description="Disordered" evidence="1">
    <location>
        <begin position="33"/>
        <end position="95"/>
    </location>
</feature>
<dbReference type="OrthoDB" id="5520949at2"/>
<organism evidence="2 3">
    <name type="scientific">Melittangium boletus DSM 14713</name>
    <dbReference type="NCBI Taxonomy" id="1294270"/>
    <lineage>
        <taxon>Bacteria</taxon>
        <taxon>Pseudomonadati</taxon>
        <taxon>Myxococcota</taxon>
        <taxon>Myxococcia</taxon>
        <taxon>Myxococcales</taxon>
        <taxon>Cystobacterineae</taxon>
        <taxon>Archangiaceae</taxon>
        <taxon>Melittangium</taxon>
    </lineage>
</organism>
<keyword evidence="3" id="KW-1185">Reference proteome</keyword>
<dbReference type="KEGG" id="mbd:MEBOL_007277"/>
<feature type="compositionally biased region" description="Basic and acidic residues" evidence="1">
    <location>
        <begin position="47"/>
        <end position="63"/>
    </location>
</feature>
<evidence type="ECO:0000313" key="3">
    <source>
        <dbReference type="Proteomes" id="UP000217289"/>
    </source>
</evidence>
<dbReference type="RefSeq" id="WP_095981764.1">
    <property type="nucleotide sequence ID" value="NZ_CP022163.1"/>
</dbReference>
<gene>
    <name evidence="2" type="ORF">MEBOL_007277</name>
</gene>
<dbReference type="Proteomes" id="UP000217289">
    <property type="component" value="Chromosome"/>
</dbReference>
<evidence type="ECO:0000313" key="2">
    <source>
        <dbReference type="EMBL" id="ATB33779.1"/>
    </source>
</evidence>
<dbReference type="AlphaFoldDB" id="A0A250IPU3"/>
<name>A0A250IPU3_9BACT</name>
<proteinExistence type="predicted"/>
<protein>
    <submittedName>
        <fullName evidence="2">Latency associated antigen</fullName>
    </submittedName>
</protein>